<protein>
    <submittedName>
        <fullName evidence="1">PORTAL PROTEIN</fullName>
    </submittedName>
</protein>
<name>A0A8S5UJM2_9CAUD</name>
<accession>A0A8S5UJM2</accession>
<proteinExistence type="predicted"/>
<dbReference type="InterPro" id="IPR021145">
    <property type="entry name" value="Portal_protein_SPP1_Gp6-like"/>
</dbReference>
<dbReference type="Pfam" id="PF05133">
    <property type="entry name" value="SPP1_portal"/>
    <property type="match status" value="1"/>
</dbReference>
<organism evidence="1">
    <name type="scientific">Siphoviridae sp. ctvph17</name>
    <dbReference type="NCBI Taxonomy" id="2825724"/>
    <lineage>
        <taxon>Viruses</taxon>
        <taxon>Duplodnaviria</taxon>
        <taxon>Heunggongvirae</taxon>
        <taxon>Uroviricota</taxon>
        <taxon>Caudoviricetes</taxon>
    </lineage>
</organism>
<evidence type="ECO:0000313" key="1">
    <source>
        <dbReference type="EMBL" id="DAF94628.1"/>
    </source>
</evidence>
<reference evidence="1" key="1">
    <citation type="journal article" date="2021" name="Proc. Natl. Acad. Sci. U.S.A.">
        <title>A Catalog of Tens of Thousands of Viruses from Human Metagenomes Reveals Hidden Associations with Chronic Diseases.</title>
        <authorList>
            <person name="Tisza M.J."/>
            <person name="Buck C.B."/>
        </authorList>
    </citation>
    <scope>NUCLEOTIDE SEQUENCE</scope>
    <source>
        <strain evidence="1">Ctvph17</strain>
    </source>
</reference>
<sequence length="471" mass="52554">MKMSNRAVLDGVRGLLSQHAYEYARNNKIHMAMLPWTRKYAAGRFTVLNEKATPGGRYDRHIQIAQDSQVPFLPLVLDTFAQSMKIENYFSGNYEQSPLWEHWQRNAMDAAQTGITRAALKYGTSYAVVDRGAFPGQASAPLITGVSPRMMTAYYGESRAWPGEYGLTSEWPILALEIRGARMRLIDENYIYYIGARHAPKNPAEWVSETWNNTINLQIIEARPHGAGVPPVVRFRDRWLLDGEEHGGIIEPLLSLQDRIDRTSYEMGIAQYYAAFKQRYVIGWAPKDELEGIRMKANDVWFINADGTKTKAGQFEETDLTRYIDSKQATIRDLAAIAQVPAQSLGANAISNISADGLAAMESAKDRKASEIQTSLGESYEQLLRLCGHMDGDADSAADFAGEVKWKDTTARSFAQTVDALGKLATMLGIPAEALLEDIPGFTEEKIQRILTKYGYPSTQGDETQTMPEVT</sequence>
<dbReference type="EMBL" id="BK016095">
    <property type="protein sequence ID" value="DAF94628.1"/>
    <property type="molecule type" value="Genomic_DNA"/>
</dbReference>